<dbReference type="PANTHER" id="PTHR33392">
    <property type="entry name" value="POLYISOPRENYL-TEICHOIC ACID--PEPTIDOGLYCAN TEICHOIC ACID TRANSFERASE TAGU"/>
    <property type="match status" value="1"/>
</dbReference>
<organism evidence="5 6">
    <name type="scientific">Sinomonas cyclohexanicum</name>
    <name type="common">Corynebacterium cyclohexanicum</name>
    <dbReference type="NCBI Taxonomy" id="322009"/>
    <lineage>
        <taxon>Bacteria</taxon>
        <taxon>Bacillati</taxon>
        <taxon>Actinomycetota</taxon>
        <taxon>Actinomycetes</taxon>
        <taxon>Micrococcales</taxon>
        <taxon>Micrococcaceae</taxon>
        <taxon>Sinomonas</taxon>
    </lineage>
</organism>
<dbReference type="EMBL" id="AP024525">
    <property type="protein sequence ID" value="BCT77342.1"/>
    <property type="molecule type" value="Genomic_DNA"/>
</dbReference>
<feature type="transmembrane region" description="Helical" evidence="3">
    <location>
        <begin position="30"/>
        <end position="52"/>
    </location>
</feature>
<keyword evidence="3" id="KW-0812">Transmembrane</keyword>
<proteinExistence type="inferred from homology"/>
<protein>
    <submittedName>
        <fullName evidence="5">Transcriptional regulator</fullName>
    </submittedName>
</protein>
<evidence type="ECO:0000256" key="2">
    <source>
        <dbReference type="SAM" id="MobiDB-lite"/>
    </source>
</evidence>
<name>A0ABM7PYG6_SINCY</name>
<evidence type="ECO:0000256" key="3">
    <source>
        <dbReference type="SAM" id="Phobius"/>
    </source>
</evidence>
<sequence length="361" mass="38044">MSQPGQRPDTVDDLLDGPARPPKRKRRAGLIVLFSAIGVVVLAAVAAIVYLANVAGTFDSKTEKIANAFPQEAARPSATPAPNGKTPVNILLVGSDSRGATVSQAESGAASDQRSDTMMLVHIPADRKEAYVVSIMRDLWVPIPGHGSAKINAALAYGGVPLMVETVESLLHQRIDHVAFIDFDGFKGLTDAVGGVTVNVTRPFASTMAENPGLAFTAGPMHMDGKTAFAFVHERYAFADGDYQRVRNQQAFLKALMTQIIKPETLANPVTVSQIVSQFSPFLTVDSGLDSKAVAGLALEMKDVRPSGVVSFTLPTSGVGTSSDGQSIVNLDQGATDALAEAMAQGTVPQYVAQRNLQNGN</sequence>
<keyword evidence="6" id="KW-1185">Reference proteome</keyword>
<dbReference type="Proteomes" id="UP001319861">
    <property type="component" value="Chromosome"/>
</dbReference>
<gene>
    <name evidence="5" type="ORF">SCMU_31840</name>
</gene>
<dbReference type="NCBIfam" id="TIGR00350">
    <property type="entry name" value="lytR_cpsA_psr"/>
    <property type="match status" value="1"/>
</dbReference>
<evidence type="ECO:0000313" key="6">
    <source>
        <dbReference type="Proteomes" id="UP001319861"/>
    </source>
</evidence>
<feature type="domain" description="Cell envelope-related transcriptional attenuator" evidence="4">
    <location>
        <begin position="114"/>
        <end position="260"/>
    </location>
</feature>
<evidence type="ECO:0000259" key="4">
    <source>
        <dbReference type="Pfam" id="PF03816"/>
    </source>
</evidence>
<accession>A0ABM7PYG6</accession>
<keyword evidence="3" id="KW-1133">Transmembrane helix</keyword>
<comment type="similarity">
    <text evidence="1">Belongs to the LytR/CpsA/Psr (LCP) family.</text>
</comment>
<dbReference type="InterPro" id="IPR004474">
    <property type="entry name" value="LytR_CpsA_psr"/>
</dbReference>
<dbReference type="InterPro" id="IPR050922">
    <property type="entry name" value="LytR/CpsA/Psr_CW_biosynth"/>
</dbReference>
<keyword evidence="3" id="KW-0472">Membrane</keyword>
<evidence type="ECO:0000313" key="5">
    <source>
        <dbReference type="EMBL" id="BCT77342.1"/>
    </source>
</evidence>
<dbReference type="RefSeq" id="WP_229230054.1">
    <property type="nucleotide sequence ID" value="NZ_AP024525.1"/>
</dbReference>
<dbReference type="PANTHER" id="PTHR33392:SF6">
    <property type="entry name" value="POLYISOPRENYL-TEICHOIC ACID--PEPTIDOGLYCAN TEICHOIC ACID TRANSFERASE TAGU"/>
    <property type="match status" value="1"/>
</dbReference>
<dbReference type="Gene3D" id="3.40.630.190">
    <property type="entry name" value="LCP protein"/>
    <property type="match status" value="1"/>
</dbReference>
<feature type="region of interest" description="Disordered" evidence="2">
    <location>
        <begin position="1"/>
        <end position="23"/>
    </location>
</feature>
<dbReference type="Pfam" id="PF03816">
    <property type="entry name" value="LytR_cpsA_psr"/>
    <property type="match status" value="1"/>
</dbReference>
<evidence type="ECO:0000256" key="1">
    <source>
        <dbReference type="ARBA" id="ARBA00006068"/>
    </source>
</evidence>
<reference evidence="5 6" key="1">
    <citation type="journal article" date="2021" name="J. Biosci. Bioeng.">
        <title>Identification and characterization of a chc gene cluster responsible for the aromatization pathway of cyclohexanecarboxylate degradation in Sinomonas cyclohexanicum ATCC 51369.</title>
        <authorList>
            <person name="Yamamoto T."/>
            <person name="Hasegawa Y."/>
            <person name="Lau P.C.K."/>
            <person name="Iwaki H."/>
        </authorList>
    </citation>
    <scope>NUCLEOTIDE SEQUENCE [LARGE SCALE GENOMIC DNA]</scope>
    <source>
        <strain evidence="5 6">ATCC 51369</strain>
    </source>
</reference>